<name>A0A6J5NG03_9CAUD</name>
<reference evidence="2" key="1">
    <citation type="submission" date="2020-04" db="EMBL/GenBank/DDBJ databases">
        <authorList>
            <person name="Chiriac C."/>
            <person name="Salcher M."/>
            <person name="Ghai R."/>
            <person name="Kavagutti S V."/>
        </authorList>
    </citation>
    <scope>NUCLEOTIDE SEQUENCE</scope>
</reference>
<feature type="region of interest" description="Disordered" evidence="1">
    <location>
        <begin position="169"/>
        <end position="213"/>
    </location>
</feature>
<sequence length="213" mass="23124">MMSFWDLSDGDTAKNTGTEYEVPTGNMDPIPAGSSVLALIDDIKWERKQTGEEFISARWTVLAPDEYKNRKVFHKLWVTDFDPSTKDQSAAVKKRDKARKMLAAIDANAGGKLTQKPGVPSSDDLLHLANKPMVCTMMEWEMPDTRNGGTMRGNWVSAVASKNTKDIHIADPKPASAGGYAPQRSRDDFGAAPAAGGYAKPASAGFDGDEIPF</sequence>
<accession>A0A6J5NG03</accession>
<evidence type="ECO:0000313" key="2">
    <source>
        <dbReference type="EMBL" id="CAB4157707.1"/>
    </source>
</evidence>
<feature type="compositionally biased region" description="Low complexity" evidence="1">
    <location>
        <begin position="190"/>
        <end position="205"/>
    </location>
</feature>
<gene>
    <name evidence="2" type="ORF">UFOVP681_39</name>
</gene>
<dbReference type="EMBL" id="LR796657">
    <property type="protein sequence ID" value="CAB4157707.1"/>
    <property type="molecule type" value="Genomic_DNA"/>
</dbReference>
<organism evidence="2">
    <name type="scientific">uncultured Caudovirales phage</name>
    <dbReference type="NCBI Taxonomy" id="2100421"/>
    <lineage>
        <taxon>Viruses</taxon>
        <taxon>Duplodnaviria</taxon>
        <taxon>Heunggongvirae</taxon>
        <taxon>Uroviricota</taxon>
        <taxon>Caudoviricetes</taxon>
        <taxon>Peduoviridae</taxon>
        <taxon>Maltschvirus</taxon>
        <taxon>Maltschvirus maltsch</taxon>
    </lineage>
</organism>
<evidence type="ECO:0000256" key="1">
    <source>
        <dbReference type="SAM" id="MobiDB-lite"/>
    </source>
</evidence>
<proteinExistence type="predicted"/>
<protein>
    <submittedName>
        <fullName evidence="2">Uncharacterized protein</fullName>
    </submittedName>
</protein>